<comment type="caution">
    <text evidence="2">The sequence shown here is derived from an EMBL/GenBank/DDBJ whole genome shotgun (WGS) entry which is preliminary data.</text>
</comment>
<feature type="transmembrane region" description="Helical" evidence="1">
    <location>
        <begin position="39"/>
        <end position="59"/>
    </location>
</feature>
<evidence type="ECO:0000313" key="2">
    <source>
        <dbReference type="EMBL" id="KKQ93701.1"/>
    </source>
</evidence>
<dbReference type="Proteomes" id="UP000034932">
    <property type="component" value="Unassembled WGS sequence"/>
</dbReference>
<gene>
    <name evidence="2" type="ORF">UT19_C0008G0026</name>
</gene>
<proteinExistence type="predicted"/>
<name>A0A0G0PWJ1_9BACT</name>
<feature type="transmembrane region" description="Helical" evidence="1">
    <location>
        <begin position="79"/>
        <end position="100"/>
    </location>
</feature>
<dbReference type="AlphaFoldDB" id="A0A0G0PWJ1"/>
<reference evidence="2 3" key="1">
    <citation type="journal article" date="2015" name="Nature">
        <title>rRNA introns, odd ribosomes, and small enigmatic genomes across a large radiation of phyla.</title>
        <authorList>
            <person name="Brown C.T."/>
            <person name="Hug L.A."/>
            <person name="Thomas B.C."/>
            <person name="Sharon I."/>
            <person name="Castelle C.J."/>
            <person name="Singh A."/>
            <person name="Wilkins M.J."/>
            <person name="Williams K.H."/>
            <person name="Banfield J.F."/>
        </authorList>
    </citation>
    <scope>NUCLEOTIDE SEQUENCE [LARGE SCALE GENOMIC DNA]</scope>
</reference>
<accession>A0A0G0PWJ1</accession>
<dbReference type="STRING" id="1618573.UT19_C0008G0026"/>
<organism evidence="2 3">
    <name type="scientific">Candidatus Woesebacteria bacterium GW2011_GWB1_39_10b</name>
    <dbReference type="NCBI Taxonomy" id="1618573"/>
    <lineage>
        <taxon>Bacteria</taxon>
        <taxon>Candidatus Woeseibacteriota</taxon>
    </lineage>
</organism>
<dbReference type="EMBL" id="LBVW01000008">
    <property type="protein sequence ID" value="KKQ93701.1"/>
    <property type="molecule type" value="Genomic_DNA"/>
</dbReference>
<keyword evidence="1" id="KW-1133">Transmembrane helix</keyword>
<sequence length="115" mass="12091">MRIAQNPWGVVNPPSWLSAFGGGTIQGIPILINIILRTLIVGAGIYTIINLILAGYAYLSAAGDAKRIADATNKITHSIIGLVVAAGAFVVGGIISQILFGDPAYLLQLRFFSPQ</sequence>
<evidence type="ECO:0000313" key="3">
    <source>
        <dbReference type="Proteomes" id="UP000034932"/>
    </source>
</evidence>
<evidence type="ECO:0008006" key="4">
    <source>
        <dbReference type="Google" id="ProtNLM"/>
    </source>
</evidence>
<keyword evidence="1" id="KW-0812">Transmembrane</keyword>
<evidence type="ECO:0000256" key="1">
    <source>
        <dbReference type="SAM" id="Phobius"/>
    </source>
</evidence>
<protein>
    <recommendedName>
        <fullName evidence="4">Integral membrane protein</fullName>
    </recommendedName>
</protein>
<keyword evidence="1" id="KW-0472">Membrane</keyword>
<feature type="transmembrane region" description="Helical" evidence="1">
    <location>
        <begin position="15"/>
        <end position="32"/>
    </location>
</feature>